<feature type="compositionally biased region" description="Polar residues" evidence="1">
    <location>
        <begin position="159"/>
        <end position="178"/>
    </location>
</feature>
<evidence type="ECO:0000313" key="3">
    <source>
        <dbReference type="Proteomes" id="UP000236621"/>
    </source>
</evidence>
<feature type="compositionally biased region" description="Polar residues" evidence="1">
    <location>
        <begin position="249"/>
        <end position="273"/>
    </location>
</feature>
<organism evidence="2 3">
    <name type="scientific">Tolypocladium capitatum</name>
    <dbReference type="NCBI Taxonomy" id="45235"/>
    <lineage>
        <taxon>Eukaryota</taxon>
        <taxon>Fungi</taxon>
        <taxon>Dikarya</taxon>
        <taxon>Ascomycota</taxon>
        <taxon>Pezizomycotina</taxon>
        <taxon>Sordariomycetes</taxon>
        <taxon>Hypocreomycetidae</taxon>
        <taxon>Hypocreales</taxon>
        <taxon>Ophiocordycipitaceae</taxon>
        <taxon>Tolypocladium</taxon>
    </lineage>
</organism>
<dbReference type="EMBL" id="NRSZ01000548">
    <property type="protein sequence ID" value="PNY26460.1"/>
    <property type="molecule type" value="Genomic_DNA"/>
</dbReference>
<feature type="compositionally biased region" description="Basic and acidic residues" evidence="1">
    <location>
        <begin position="88"/>
        <end position="103"/>
    </location>
</feature>
<evidence type="ECO:0000313" key="2">
    <source>
        <dbReference type="EMBL" id="PNY26460.1"/>
    </source>
</evidence>
<feature type="region of interest" description="Disordered" evidence="1">
    <location>
        <begin position="249"/>
        <end position="283"/>
    </location>
</feature>
<comment type="caution">
    <text evidence="2">The sequence shown here is derived from an EMBL/GenBank/DDBJ whole genome shotgun (WGS) entry which is preliminary data.</text>
</comment>
<feature type="region of interest" description="Disordered" evidence="1">
    <location>
        <begin position="85"/>
        <end position="180"/>
    </location>
</feature>
<dbReference type="Proteomes" id="UP000236621">
    <property type="component" value="Unassembled WGS sequence"/>
</dbReference>
<protein>
    <submittedName>
        <fullName evidence="2">Uncharacterized protein</fullName>
    </submittedName>
</protein>
<dbReference type="STRING" id="45235.A0A2K3QG03"/>
<dbReference type="AlphaFoldDB" id="A0A2K3QG03"/>
<name>A0A2K3QG03_9HYPO</name>
<dbReference type="OrthoDB" id="5244495at2759"/>
<keyword evidence="3" id="KW-1185">Reference proteome</keyword>
<accession>A0A2K3QG03</accession>
<feature type="compositionally biased region" description="Basic residues" evidence="1">
    <location>
        <begin position="104"/>
        <end position="114"/>
    </location>
</feature>
<sequence>MGGKTWSREEELYFWRVIVPLSPKAAAPTGKPLDWEQLAANMQTHFVKNARRRYTNLMLYEHYFQNVTTGHESPKASDLVFEHRKHLESHGKDPDEVASGERKPRTRQYAKRKTSASSADVTYRPTRDASSLRPLKKHNGNDAAGETAAPASDSDARPQLQQNQPEDSGSATNASINSDGRYHVRREVYIPPATQMPAQANAYQHGFYYGGLIATPQSHLYGTTSSHPPPSQAFFNDVVWNTSTDSGYASVATSSLGGSPTSPATNESENTADATAHAGDLAK</sequence>
<gene>
    <name evidence="2" type="ORF">TCAP_03585</name>
</gene>
<proteinExistence type="predicted"/>
<reference evidence="2 3" key="1">
    <citation type="submission" date="2017-08" db="EMBL/GenBank/DDBJ databases">
        <title>Harnessing the power of phylogenomics to disentangle the directionality and signatures of interkingdom host jumping in the parasitic fungal genus Tolypocladium.</title>
        <authorList>
            <person name="Quandt C.A."/>
            <person name="Patterson W."/>
            <person name="Spatafora J.W."/>
        </authorList>
    </citation>
    <scope>NUCLEOTIDE SEQUENCE [LARGE SCALE GENOMIC DNA]</scope>
    <source>
        <strain evidence="2 3">CBS 113982</strain>
    </source>
</reference>
<evidence type="ECO:0000256" key="1">
    <source>
        <dbReference type="SAM" id="MobiDB-lite"/>
    </source>
</evidence>